<dbReference type="Proteomes" id="UP000476934">
    <property type="component" value="Unassembled WGS sequence"/>
</dbReference>
<proteinExistence type="predicted"/>
<dbReference type="PRINTS" id="PR01036">
    <property type="entry name" value="TCRTETB"/>
</dbReference>
<evidence type="ECO:0000256" key="5">
    <source>
        <dbReference type="ARBA" id="ARBA00022989"/>
    </source>
</evidence>
<evidence type="ECO:0000256" key="6">
    <source>
        <dbReference type="ARBA" id="ARBA00023136"/>
    </source>
</evidence>
<keyword evidence="6 7" id="KW-0472">Membrane</keyword>
<dbReference type="Pfam" id="PF07690">
    <property type="entry name" value="MFS_1"/>
    <property type="match status" value="1"/>
</dbReference>
<evidence type="ECO:0000256" key="4">
    <source>
        <dbReference type="ARBA" id="ARBA00022692"/>
    </source>
</evidence>
<dbReference type="EMBL" id="JAAIWK010000004">
    <property type="protein sequence ID" value="NEY19144.1"/>
    <property type="molecule type" value="Genomic_DNA"/>
</dbReference>
<feature type="transmembrane region" description="Helical" evidence="7">
    <location>
        <begin position="160"/>
        <end position="181"/>
    </location>
</feature>
<keyword evidence="10" id="KW-1185">Reference proteome</keyword>
<dbReference type="FunFam" id="1.20.1720.10:FF:000004">
    <property type="entry name" value="EmrB/QacA family drug resistance transporter"/>
    <property type="match status" value="1"/>
</dbReference>
<dbReference type="GO" id="GO:0022857">
    <property type="term" value="F:transmembrane transporter activity"/>
    <property type="evidence" value="ECO:0007669"/>
    <property type="project" value="InterPro"/>
</dbReference>
<dbReference type="GO" id="GO:0005886">
    <property type="term" value="C:plasma membrane"/>
    <property type="evidence" value="ECO:0007669"/>
    <property type="project" value="UniProtKB-SubCell"/>
</dbReference>
<feature type="transmembrane region" description="Helical" evidence="7">
    <location>
        <begin position="354"/>
        <end position="377"/>
    </location>
</feature>
<keyword evidence="4 7" id="KW-0812">Transmembrane</keyword>
<dbReference type="NCBIfam" id="TIGR00711">
    <property type="entry name" value="efflux_EmrB"/>
    <property type="match status" value="1"/>
</dbReference>
<evidence type="ECO:0000313" key="10">
    <source>
        <dbReference type="Proteomes" id="UP000476934"/>
    </source>
</evidence>
<name>A0A6M0P356_9BACI</name>
<feature type="transmembrane region" description="Helical" evidence="7">
    <location>
        <begin position="264"/>
        <end position="283"/>
    </location>
</feature>
<dbReference type="InterPro" id="IPR004638">
    <property type="entry name" value="EmrB-like"/>
</dbReference>
<comment type="caution">
    <text evidence="9">The sequence shown here is derived from an EMBL/GenBank/DDBJ whole genome shotgun (WGS) entry which is preliminary data.</text>
</comment>
<accession>A0A6M0P356</accession>
<dbReference type="PANTHER" id="PTHR23501:SF191">
    <property type="entry name" value="VACUOLAR BASIC AMINO ACID TRANSPORTER 4"/>
    <property type="match status" value="1"/>
</dbReference>
<gene>
    <name evidence="9" type="ORF">G4D61_04070</name>
</gene>
<feature type="transmembrane region" description="Helical" evidence="7">
    <location>
        <begin position="43"/>
        <end position="62"/>
    </location>
</feature>
<feature type="domain" description="Major facilitator superfamily (MFS) profile" evidence="8">
    <location>
        <begin position="9"/>
        <end position="488"/>
    </location>
</feature>
<evidence type="ECO:0000256" key="7">
    <source>
        <dbReference type="SAM" id="Phobius"/>
    </source>
</evidence>
<protein>
    <submittedName>
        <fullName evidence="9">MFS transporter</fullName>
    </submittedName>
</protein>
<dbReference type="RefSeq" id="WP_163173282.1">
    <property type="nucleotide sequence ID" value="NZ_JAAIWK010000004.1"/>
</dbReference>
<feature type="transmembrane region" description="Helical" evidence="7">
    <location>
        <begin position="398"/>
        <end position="416"/>
    </location>
</feature>
<dbReference type="InterPro" id="IPR036259">
    <property type="entry name" value="MFS_trans_sf"/>
</dbReference>
<feature type="transmembrane region" description="Helical" evidence="7">
    <location>
        <begin position="462"/>
        <end position="483"/>
    </location>
</feature>
<sequence length="500" mass="54603">MKETNVKVVTIALFVATFLTAIEGTIVSTAMPRIVSDLKGIEIMNWVFTIYLLTSAVTVPIFGKLSDIFGRKNIFMIGIITFLIGSTLCGISRSMDMLIICRAIQGIGAGSIMPVTNTIIADIYPHHKRAKMLGFMAAAWGIAGVLGPLIGGFFVDQLSWHWIFFINVPFGLVATIMVIISLKEHMEKRKKKIDIWGAITFSIAMLSFLYALQKGGDTNTWSSPLIIGLFILTIIMTGIFLFIESRHEEPMIPLQLFSIRAIALSNLIGFLASAILIGINVYIPMWTQGLLGHGATVSGLMLAPMPVGWTIGSFLGGKIQLNKGTRFAFIVGLILILISECWLSTFTIDTMEWCFYIFSAISGLGFGIAMTISLVCVQSAVDSSHRGAATASNTFFRNLGQSVGSALFGTYFNATISNSLMKKENPQHLTRNALNALINPENAHTFSTSARNLLRSVLVSGIHHIFITMATVALIGLLLSFAIPQLKKEKTYKKTKVEAP</sequence>
<evidence type="ECO:0000256" key="1">
    <source>
        <dbReference type="ARBA" id="ARBA00004651"/>
    </source>
</evidence>
<evidence type="ECO:0000313" key="9">
    <source>
        <dbReference type="EMBL" id="NEY19144.1"/>
    </source>
</evidence>
<evidence type="ECO:0000256" key="3">
    <source>
        <dbReference type="ARBA" id="ARBA00022475"/>
    </source>
</evidence>
<keyword evidence="2" id="KW-0813">Transport</keyword>
<dbReference type="Gene3D" id="1.20.1720.10">
    <property type="entry name" value="Multidrug resistance protein D"/>
    <property type="match status" value="1"/>
</dbReference>
<feature type="transmembrane region" description="Helical" evidence="7">
    <location>
        <begin position="224"/>
        <end position="243"/>
    </location>
</feature>
<feature type="transmembrane region" description="Helical" evidence="7">
    <location>
        <begin position="327"/>
        <end position="348"/>
    </location>
</feature>
<comment type="subcellular location">
    <subcellularLocation>
        <location evidence="1">Cell membrane</location>
        <topology evidence="1">Multi-pass membrane protein</topology>
    </subcellularLocation>
</comment>
<feature type="transmembrane region" description="Helical" evidence="7">
    <location>
        <begin position="193"/>
        <end position="212"/>
    </location>
</feature>
<dbReference type="PROSITE" id="PS50850">
    <property type="entry name" value="MFS"/>
    <property type="match status" value="1"/>
</dbReference>
<dbReference type="CDD" id="cd17502">
    <property type="entry name" value="MFS_Azr1_MDR_like"/>
    <property type="match status" value="1"/>
</dbReference>
<dbReference type="Gene3D" id="1.20.1250.20">
    <property type="entry name" value="MFS general substrate transporter like domains"/>
    <property type="match status" value="1"/>
</dbReference>
<dbReference type="PANTHER" id="PTHR23501">
    <property type="entry name" value="MAJOR FACILITATOR SUPERFAMILY"/>
    <property type="match status" value="1"/>
</dbReference>
<dbReference type="InterPro" id="IPR011701">
    <property type="entry name" value="MFS"/>
</dbReference>
<keyword evidence="3" id="KW-1003">Cell membrane</keyword>
<reference evidence="9 10" key="2">
    <citation type="submission" date="2020-03" db="EMBL/GenBank/DDBJ databases">
        <title>Bacillus aquiflavi sp. nov., isolated from yellow water of strong flavor Chinese baijiu in Yibin region of China.</title>
        <authorList>
            <person name="Xie J."/>
        </authorList>
    </citation>
    <scope>NUCLEOTIDE SEQUENCE [LARGE SCALE GENOMIC DNA]</scope>
    <source>
        <strain evidence="9 10">Gsoil 114</strain>
    </source>
</reference>
<feature type="transmembrane region" description="Helical" evidence="7">
    <location>
        <begin position="74"/>
        <end position="91"/>
    </location>
</feature>
<feature type="transmembrane region" description="Helical" evidence="7">
    <location>
        <begin position="295"/>
        <end position="315"/>
    </location>
</feature>
<dbReference type="AlphaFoldDB" id="A0A6M0P356"/>
<dbReference type="SUPFAM" id="SSF103473">
    <property type="entry name" value="MFS general substrate transporter"/>
    <property type="match status" value="1"/>
</dbReference>
<keyword evidence="5 7" id="KW-1133">Transmembrane helix</keyword>
<feature type="transmembrane region" description="Helical" evidence="7">
    <location>
        <begin position="97"/>
        <end position="120"/>
    </location>
</feature>
<organism evidence="9 10">
    <name type="scientific">Heyndrickxia ginsengihumi</name>
    <dbReference type="NCBI Taxonomy" id="363870"/>
    <lineage>
        <taxon>Bacteria</taxon>
        <taxon>Bacillati</taxon>
        <taxon>Bacillota</taxon>
        <taxon>Bacilli</taxon>
        <taxon>Bacillales</taxon>
        <taxon>Bacillaceae</taxon>
        <taxon>Heyndrickxia</taxon>
    </lineage>
</organism>
<reference evidence="9 10" key="1">
    <citation type="submission" date="2020-02" db="EMBL/GenBank/DDBJ databases">
        <authorList>
            <person name="Feng H."/>
        </authorList>
    </citation>
    <scope>NUCLEOTIDE SEQUENCE [LARGE SCALE GENOMIC DNA]</scope>
    <source>
        <strain evidence="9 10">Gsoil 114</strain>
    </source>
</reference>
<evidence type="ECO:0000256" key="2">
    <source>
        <dbReference type="ARBA" id="ARBA00022448"/>
    </source>
</evidence>
<dbReference type="InterPro" id="IPR020846">
    <property type="entry name" value="MFS_dom"/>
</dbReference>
<evidence type="ECO:0000259" key="8">
    <source>
        <dbReference type="PROSITE" id="PS50850"/>
    </source>
</evidence>
<feature type="transmembrane region" description="Helical" evidence="7">
    <location>
        <begin position="132"/>
        <end position="154"/>
    </location>
</feature>